<evidence type="ECO:0000256" key="2">
    <source>
        <dbReference type="ARBA" id="ARBA00022490"/>
    </source>
</evidence>
<dbReference type="GO" id="GO:0036126">
    <property type="term" value="C:sperm flagellum"/>
    <property type="evidence" value="ECO:0007669"/>
    <property type="project" value="TreeGrafter"/>
</dbReference>
<evidence type="ECO:0000256" key="4">
    <source>
        <dbReference type="ARBA" id="ARBA00022803"/>
    </source>
</evidence>
<dbReference type="Gene3D" id="1.25.40.10">
    <property type="entry name" value="Tetratricopeptide repeat domain"/>
    <property type="match status" value="1"/>
</dbReference>
<name>A0AAV7WRB0_PLEWA</name>
<proteinExistence type="predicted"/>
<keyword evidence="8" id="KW-1185">Reference proteome</keyword>
<evidence type="ECO:0000256" key="6">
    <source>
        <dbReference type="ARBA" id="ARBA00044739"/>
    </source>
</evidence>
<gene>
    <name evidence="7" type="ORF">NDU88_004205</name>
</gene>
<sequence length="171" mass="19314">QLEEAAEHYEAFYRLTLGRKWTDETGRTHNSLACEDLWRIYTLLADKMLENKEHQQAIKSLIKAFQMAKEGGDKKMEGASAYRLGLAYLSAGLPEKAISTLSTYMKIVEELNDIVGLGQAYEAIAKSLQSQGKIFESIQYLEKFIEIAKSNNLCESLIEACTYLGEIFNIT</sequence>
<comment type="subcellular location">
    <subcellularLocation>
        <location evidence="1">Cytoplasm</location>
    </subcellularLocation>
</comment>
<dbReference type="GO" id="GO:0003341">
    <property type="term" value="P:cilium movement"/>
    <property type="evidence" value="ECO:0007669"/>
    <property type="project" value="TreeGrafter"/>
</dbReference>
<keyword evidence="2" id="KW-0963">Cytoplasm</keyword>
<dbReference type="InterPro" id="IPR051476">
    <property type="entry name" value="Bac_ResReg_Asp_Phosphatase"/>
</dbReference>
<feature type="non-terminal residue" evidence="7">
    <location>
        <position position="171"/>
    </location>
</feature>
<comment type="function">
    <text evidence="6">Axonemal protein which is implicated in axonemal and/or peri-axonemal structure assembly and regulates flagellum assembly and beating and therefore sperm motility.</text>
</comment>
<evidence type="ECO:0000256" key="3">
    <source>
        <dbReference type="ARBA" id="ARBA00022737"/>
    </source>
</evidence>
<dbReference type="GO" id="GO:0005737">
    <property type="term" value="C:cytoplasm"/>
    <property type="evidence" value="ECO:0007669"/>
    <property type="project" value="UniProtKB-SubCell"/>
</dbReference>
<feature type="non-terminal residue" evidence="7">
    <location>
        <position position="1"/>
    </location>
</feature>
<dbReference type="Proteomes" id="UP001066276">
    <property type="component" value="Chromosome 1_1"/>
</dbReference>
<evidence type="ECO:0000313" key="8">
    <source>
        <dbReference type="Proteomes" id="UP001066276"/>
    </source>
</evidence>
<dbReference type="PANTHER" id="PTHR46630">
    <property type="entry name" value="TETRATRICOPEPTIDE REPEAT PROTEIN 29"/>
    <property type="match status" value="1"/>
</dbReference>
<reference evidence="7" key="1">
    <citation type="journal article" date="2022" name="bioRxiv">
        <title>Sequencing and chromosome-scale assembly of the giantPleurodeles waltlgenome.</title>
        <authorList>
            <person name="Brown T."/>
            <person name="Elewa A."/>
            <person name="Iarovenko S."/>
            <person name="Subramanian E."/>
            <person name="Araus A.J."/>
            <person name="Petzold A."/>
            <person name="Susuki M."/>
            <person name="Suzuki K.-i.T."/>
            <person name="Hayashi T."/>
            <person name="Toyoda A."/>
            <person name="Oliveira C."/>
            <person name="Osipova E."/>
            <person name="Leigh N.D."/>
            <person name="Simon A."/>
            <person name="Yun M.H."/>
        </authorList>
    </citation>
    <scope>NUCLEOTIDE SEQUENCE</scope>
    <source>
        <strain evidence="7">20211129_DDA</strain>
        <tissue evidence="7">Liver</tissue>
    </source>
</reference>
<accession>A0AAV7WRB0</accession>
<organism evidence="7 8">
    <name type="scientific">Pleurodeles waltl</name>
    <name type="common">Iberian ribbed newt</name>
    <dbReference type="NCBI Taxonomy" id="8319"/>
    <lineage>
        <taxon>Eukaryota</taxon>
        <taxon>Metazoa</taxon>
        <taxon>Chordata</taxon>
        <taxon>Craniata</taxon>
        <taxon>Vertebrata</taxon>
        <taxon>Euteleostomi</taxon>
        <taxon>Amphibia</taxon>
        <taxon>Batrachia</taxon>
        <taxon>Caudata</taxon>
        <taxon>Salamandroidea</taxon>
        <taxon>Salamandridae</taxon>
        <taxon>Pleurodelinae</taxon>
        <taxon>Pleurodeles</taxon>
    </lineage>
</organism>
<evidence type="ECO:0000313" key="7">
    <source>
        <dbReference type="EMBL" id="KAJ1216604.1"/>
    </source>
</evidence>
<comment type="caution">
    <text evidence="7">The sequence shown here is derived from an EMBL/GenBank/DDBJ whole genome shotgun (WGS) entry which is preliminary data.</text>
</comment>
<dbReference type="PANTHER" id="PTHR46630:SF1">
    <property type="entry name" value="TETRATRICOPEPTIDE REPEAT PROTEIN 29"/>
    <property type="match status" value="1"/>
</dbReference>
<evidence type="ECO:0000256" key="5">
    <source>
        <dbReference type="ARBA" id="ARBA00040665"/>
    </source>
</evidence>
<protein>
    <recommendedName>
        <fullName evidence="5">Tetratricopeptide repeat protein 29</fullName>
    </recommendedName>
</protein>
<dbReference type="EMBL" id="JANPWB010000001">
    <property type="protein sequence ID" value="KAJ1216604.1"/>
    <property type="molecule type" value="Genomic_DNA"/>
</dbReference>
<dbReference type="InterPro" id="IPR011990">
    <property type="entry name" value="TPR-like_helical_dom_sf"/>
</dbReference>
<keyword evidence="3" id="KW-0677">Repeat</keyword>
<dbReference type="AlphaFoldDB" id="A0AAV7WRB0"/>
<keyword evidence="4" id="KW-0802">TPR repeat</keyword>
<dbReference type="SUPFAM" id="SSF48452">
    <property type="entry name" value="TPR-like"/>
    <property type="match status" value="1"/>
</dbReference>
<evidence type="ECO:0000256" key="1">
    <source>
        <dbReference type="ARBA" id="ARBA00004496"/>
    </source>
</evidence>